<reference evidence="1" key="1">
    <citation type="submission" date="2013-01" db="EMBL/GenBank/DDBJ databases">
        <title>Genome assembly of Mariniradius saccharolyticus AK6.</title>
        <authorList>
            <person name="Vaidya B."/>
            <person name="Khatri I."/>
            <person name="Tanuku N.R.S."/>
            <person name="Subramanian S."/>
            <person name="Pinnaka A."/>
        </authorList>
    </citation>
    <scope>NUCLEOTIDE SEQUENCE [LARGE SCALE GENOMIC DNA]</scope>
    <source>
        <strain evidence="1">AK6</strain>
    </source>
</reference>
<name>M7Y0X5_9BACT</name>
<comment type="caution">
    <text evidence="1">The sequence shown here is derived from an EMBL/GenBank/DDBJ whole genome shotgun (WGS) entry which is preliminary data.</text>
</comment>
<protein>
    <submittedName>
        <fullName evidence="1">Uncharacterized protein</fullName>
    </submittedName>
</protein>
<evidence type="ECO:0000313" key="1">
    <source>
        <dbReference type="EMBL" id="EMS30856.1"/>
    </source>
</evidence>
<evidence type="ECO:0000313" key="2">
    <source>
        <dbReference type="Proteomes" id="UP000010953"/>
    </source>
</evidence>
<dbReference type="Proteomes" id="UP000010953">
    <property type="component" value="Unassembled WGS sequence"/>
</dbReference>
<keyword evidence="2" id="KW-1185">Reference proteome</keyword>
<dbReference type="EMBL" id="AMZY02000032">
    <property type="protein sequence ID" value="EMS30856.1"/>
    <property type="molecule type" value="Genomic_DNA"/>
</dbReference>
<dbReference type="AlphaFoldDB" id="M7Y0X5"/>
<proteinExistence type="predicted"/>
<gene>
    <name evidence="1" type="ORF">C943_03099</name>
</gene>
<organism evidence="1 2">
    <name type="scientific">Mariniradius saccharolyticus AK6</name>
    <dbReference type="NCBI Taxonomy" id="1239962"/>
    <lineage>
        <taxon>Bacteria</taxon>
        <taxon>Pseudomonadati</taxon>
        <taxon>Bacteroidota</taxon>
        <taxon>Cytophagia</taxon>
        <taxon>Cytophagales</taxon>
        <taxon>Cyclobacteriaceae</taxon>
        <taxon>Mariniradius</taxon>
    </lineage>
</organism>
<accession>M7Y0X5</accession>
<sequence>MYTPPFRAAKVELFFDYPKIIQKNFRQVPIEKRKPKPFGLGL</sequence>
<dbReference type="InParanoid" id="M7Y0X5"/>